<accession>A0A6S5U1F9</accession>
<organism evidence="7 8">
    <name type="scientific">Pseudomonas putida</name>
    <name type="common">Arthrobacter siderocapsulatus</name>
    <dbReference type="NCBI Taxonomy" id="303"/>
    <lineage>
        <taxon>Bacteria</taxon>
        <taxon>Pseudomonadati</taxon>
        <taxon>Pseudomonadota</taxon>
        <taxon>Gammaproteobacteria</taxon>
        <taxon>Pseudomonadales</taxon>
        <taxon>Pseudomonadaceae</taxon>
        <taxon>Pseudomonas</taxon>
    </lineage>
</organism>
<keyword evidence="4" id="KW-0233">DNA recombination</keyword>
<dbReference type="CDD" id="cd00801">
    <property type="entry name" value="INT_P4_C"/>
    <property type="match status" value="1"/>
</dbReference>
<dbReference type="RefSeq" id="WP_182816094.1">
    <property type="nucleotide sequence ID" value="NZ_AP022227.1"/>
</dbReference>
<gene>
    <name evidence="7" type="ORF">WP8W18C01_37660</name>
</gene>
<evidence type="ECO:0000256" key="4">
    <source>
        <dbReference type="ARBA" id="ARBA00023172"/>
    </source>
</evidence>
<evidence type="ECO:0000256" key="5">
    <source>
        <dbReference type="SAM" id="MobiDB-lite"/>
    </source>
</evidence>
<dbReference type="InterPro" id="IPR011010">
    <property type="entry name" value="DNA_brk_join_enz"/>
</dbReference>
<dbReference type="GO" id="GO:0003677">
    <property type="term" value="F:DNA binding"/>
    <property type="evidence" value="ECO:0007669"/>
    <property type="project" value="UniProtKB-KW"/>
</dbReference>
<feature type="domain" description="Tyr recombinase" evidence="6">
    <location>
        <begin position="197"/>
        <end position="378"/>
    </location>
</feature>
<dbReference type="AlphaFoldDB" id="A0A6S5U1F9"/>
<name>A0A6S5U1F9_PSEPU</name>
<protein>
    <submittedName>
        <fullName evidence="7">Recombinase</fullName>
    </submittedName>
</protein>
<feature type="compositionally biased region" description="Polar residues" evidence="5">
    <location>
        <begin position="419"/>
        <end position="429"/>
    </location>
</feature>
<feature type="region of interest" description="Disordered" evidence="5">
    <location>
        <begin position="394"/>
        <end position="429"/>
    </location>
</feature>
<keyword evidence="3" id="KW-0238">DNA-binding</keyword>
<dbReference type="GO" id="GO:0006310">
    <property type="term" value="P:DNA recombination"/>
    <property type="evidence" value="ECO:0007669"/>
    <property type="project" value="UniProtKB-KW"/>
</dbReference>
<dbReference type="Proteomes" id="UP000515680">
    <property type="component" value="Chromosome"/>
</dbReference>
<keyword evidence="2" id="KW-0229">DNA integration</keyword>
<dbReference type="InterPro" id="IPR013762">
    <property type="entry name" value="Integrase-like_cat_sf"/>
</dbReference>
<dbReference type="SUPFAM" id="SSF56349">
    <property type="entry name" value="DNA breaking-rejoining enzymes"/>
    <property type="match status" value="1"/>
</dbReference>
<dbReference type="InterPro" id="IPR010998">
    <property type="entry name" value="Integrase_recombinase_N"/>
</dbReference>
<reference evidence="7 8" key="1">
    <citation type="submission" date="2019-12" db="EMBL/GenBank/DDBJ databases">
        <title>complete genome sequences of Pseudomonas putida str. WP8-W18-CRE-01 isolated from wastewater treatment plant effluent.</title>
        <authorList>
            <person name="Sekizuka T."/>
            <person name="Itokawa K."/>
            <person name="Yatsu K."/>
            <person name="Inamine Y."/>
            <person name="Kuroda M."/>
        </authorList>
    </citation>
    <scope>NUCLEOTIDE SEQUENCE [LARGE SCALE GENOMIC DNA]</scope>
    <source>
        <strain evidence="7 8">WP8-W18-CRE-01</strain>
    </source>
</reference>
<evidence type="ECO:0000256" key="2">
    <source>
        <dbReference type="ARBA" id="ARBA00022908"/>
    </source>
</evidence>
<dbReference type="EMBL" id="AP022227">
    <property type="protein sequence ID" value="BBT41425.1"/>
    <property type="molecule type" value="Genomic_DNA"/>
</dbReference>
<dbReference type="Gene3D" id="1.10.443.10">
    <property type="entry name" value="Intergrase catalytic core"/>
    <property type="match status" value="1"/>
</dbReference>
<dbReference type="GO" id="GO:0015074">
    <property type="term" value="P:DNA integration"/>
    <property type="evidence" value="ECO:0007669"/>
    <property type="project" value="UniProtKB-KW"/>
</dbReference>
<dbReference type="InterPro" id="IPR050808">
    <property type="entry name" value="Phage_Integrase"/>
</dbReference>
<dbReference type="PANTHER" id="PTHR30629">
    <property type="entry name" value="PROPHAGE INTEGRASE"/>
    <property type="match status" value="1"/>
</dbReference>
<sequence length="429" mass="48165">MTSVIAFSDAELRRRSDDPSAVLLRDPRYPGLRFRFTEARPRGTWYLVVRKRWRRIGAYPDQSAKVVLAALPEIRQRLAADNVATVSGWEQVGELLAWFGDRLERNRSLSIKRKATAKSAITRHLIPRLGGLALAEVSRSALDRDLVWPLQEQLSLEYVRLVFGLLVDAFKKAHALGMIATNPMAGMRFSDFTKARIKPKAARLRAVQIEELLTQLAEVITQAPADAVLALLMLCHGNRVGETRMAQWPHISLATRRWYLPAENTKTRVEHSLPLTDQVCALLSGYREIQQAQGYTGRYLFPGKSGRCLSEKQAAEVFTRLGQGEWTSHDLRKLARGCWADQGIDFLIGELLINHSMGHNVQVYIQTTAEERKRAALEQWHAFLDSKGFGRIHGKKEGRNADSGNGPQAAQHKACAGIQETTIGEDSKR</sequence>
<dbReference type="PROSITE" id="PS51898">
    <property type="entry name" value="TYR_RECOMBINASE"/>
    <property type="match status" value="1"/>
</dbReference>
<dbReference type="Pfam" id="PF00589">
    <property type="entry name" value="Phage_integrase"/>
    <property type="match status" value="1"/>
</dbReference>
<comment type="similarity">
    <text evidence="1">Belongs to the 'phage' integrase family.</text>
</comment>
<proteinExistence type="inferred from homology"/>
<dbReference type="PANTHER" id="PTHR30629:SF6">
    <property type="entry name" value="PROPHAGE INTEGRASE INTA-RELATED"/>
    <property type="match status" value="1"/>
</dbReference>
<dbReference type="Gene3D" id="1.10.150.130">
    <property type="match status" value="1"/>
</dbReference>
<evidence type="ECO:0000256" key="3">
    <source>
        <dbReference type="ARBA" id="ARBA00023125"/>
    </source>
</evidence>
<evidence type="ECO:0000313" key="7">
    <source>
        <dbReference type="EMBL" id="BBT41425.1"/>
    </source>
</evidence>
<evidence type="ECO:0000256" key="1">
    <source>
        <dbReference type="ARBA" id="ARBA00008857"/>
    </source>
</evidence>
<evidence type="ECO:0000313" key="8">
    <source>
        <dbReference type="Proteomes" id="UP000515680"/>
    </source>
</evidence>
<evidence type="ECO:0000259" key="6">
    <source>
        <dbReference type="PROSITE" id="PS51898"/>
    </source>
</evidence>
<dbReference type="InterPro" id="IPR002104">
    <property type="entry name" value="Integrase_catalytic"/>
</dbReference>